<evidence type="ECO:0000313" key="1">
    <source>
        <dbReference type="EMBL" id="EEP78463.1"/>
    </source>
</evidence>
<proteinExistence type="predicted"/>
<evidence type="ECO:0000313" key="2">
    <source>
        <dbReference type="Proteomes" id="UP000002058"/>
    </source>
</evidence>
<dbReference type="InParanoid" id="C4JQ76"/>
<reference evidence="2" key="1">
    <citation type="journal article" date="2009" name="Genome Res.">
        <title>Comparative genomic analyses of the human fungal pathogens Coccidioides and their relatives.</title>
        <authorList>
            <person name="Sharpton T.J."/>
            <person name="Stajich J.E."/>
            <person name="Rounsley S.D."/>
            <person name="Gardner M.J."/>
            <person name="Wortman J.R."/>
            <person name="Jordar V.S."/>
            <person name="Maiti R."/>
            <person name="Kodira C.D."/>
            <person name="Neafsey D.E."/>
            <person name="Zeng Q."/>
            <person name="Hung C.-Y."/>
            <person name="McMahan C."/>
            <person name="Muszewska A."/>
            <person name="Grynberg M."/>
            <person name="Mandel M.A."/>
            <person name="Kellner E.M."/>
            <person name="Barker B.M."/>
            <person name="Galgiani J.N."/>
            <person name="Orbach M.J."/>
            <person name="Kirkland T.N."/>
            <person name="Cole G.T."/>
            <person name="Henn M.R."/>
            <person name="Birren B.W."/>
            <person name="Taylor J.W."/>
        </authorList>
    </citation>
    <scope>NUCLEOTIDE SEQUENCE [LARGE SCALE GENOMIC DNA]</scope>
    <source>
        <strain evidence="2">UAMH 1704</strain>
    </source>
</reference>
<name>C4JQ76_UNCRE</name>
<dbReference type="HOGENOM" id="CLU_2869338_0_0_1"/>
<dbReference type="Proteomes" id="UP000002058">
    <property type="component" value="Unassembled WGS sequence"/>
</dbReference>
<dbReference type="AlphaFoldDB" id="C4JQ76"/>
<dbReference type="RefSeq" id="XP_002543792.1">
    <property type="nucleotide sequence ID" value="XM_002543746.1"/>
</dbReference>
<dbReference type="EMBL" id="CH476616">
    <property type="protein sequence ID" value="EEP78463.1"/>
    <property type="molecule type" value="Genomic_DNA"/>
</dbReference>
<sequence length="64" mass="6982">MVPNGFPRTTLQRRRALWSASGSMFAAYLSALRRDSLAKFAVRVITRPSIASFPKGAVASNPTE</sequence>
<protein>
    <submittedName>
        <fullName evidence="1">Uncharacterized protein</fullName>
    </submittedName>
</protein>
<keyword evidence="2" id="KW-1185">Reference proteome</keyword>
<organism evidence="1 2">
    <name type="scientific">Uncinocarpus reesii (strain UAMH 1704)</name>
    <dbReference type="NCBI Taxonomy" id="336963"/>
    <lineage>
        <taxon>Eukaryota</taxon>
        <taxon>Fungi</taxon>
        <taxon>Dikarya</taxon>
        <taxon>Ascomycota</taxon>
        <taxon>Pezizomycotina</taxon>
        <taxon>Eurotiomycetes</taxon>
        <taxon>Eurotiomycetidae</taxon>
        <taxon>Onygenales</taxon>
        <taxon>Onygenaceae</taxon>
        <taxon>Uncinocarpus</taxon>
    </lineage>
</organism>
<gene>
    <name evidence="1" type="ORF">UREG_03309</name>
</gene>
<accession>C4JQ76</accession>
<dbReference type="VEuPathDB" id="FungiDB:UREG_03309"/>
<dbReference type="KEGG" id="ure:UREG_03309"/>
<dbReference type="GeneID" id="8442792"/>